<evidence type="ECO:0000256" key="1">
    <source>
        <dbReference type="ARBA" id="ARBA00022723"/>
    </source>
</evidence>
<name>A0A5C7HZY5_9ROSI</name>
<evidence type="ECO:0000313" key="5">
    <source>
        <dbReference type="Proteomes" id="UP000323000"/>
    </source>
</evidence>
<keyword evidence="1" id="KW-0479">Metal-binding</keyword>
<dbReference type="InterPro" id="IPR035892">
    <property type="entry name" value="C2_domain_sf"/>
</dbReference>
<comment type="caution">
    <text evidence="4">The sequence shown here is derived from an EMBL/GenBank/DDBJ whole genome shotgun (WGS) entry which is preliminary data.</text>
</comment>
<keyword evidence="5" id="KW-1185">Reference proteome</keyword>
<dbReference type="PANTHER" id="PTHR46502:SF2">
    <property type="entry name" value="16 KDA PHLOEM PROTEIN 2"/>
    <property type="match status" value="1"/>
</dbReference>
<dbReference type="SMART" id="SM00239">
    <property type="entry name" value="C2"/>
    <property type="match status" value="1"/>
</dbReference>
<dbReference type="SUPFAM" id="SSF49562">
    <property type="entry name" value="C2 domain (Calcium/lipid-binding domain, CaLB)"/>
    <property type="match status" value="1"/>
</dbReference>
<dbReference type="PANTHER" id="PTHR46502">
    <property type="entry name" value="C2 DOMAIN-CONTAINING"/>
    <property type="match status" value="1"/>
</dbReference>
<dbReference type="GO" id="GO:0046872">
    <property type="term" value="F:metal ion binding"/>
    <property type="evidence" value="ECO:0007669"/>
    <property type="project" value="UniProtKB-KW"/>
</dbReference>
<dbReference type="PROSITE" id="PS50004">
    <property type="entry name" value="C2"/>
    <property type="match status" value="1"/>
</dbReference>
<evidence type="ECO:0000259" key="3">
    <source>
        <dbReference type="PROSITE" id="PS50004"/>
    </source>
</evidence>
<dbReference type="EMBL" id="VAHF01000004">
    <property type="protein sequence ID" value="TXG62813.1"/>
    <property type="molecule type" value="Genomic_DNA"/>
</dbReference>
<protein>
    <recommendedName>
        <fullName evidence="3">C2 domain-containing protein</fullName>
    </recommendedName>
</protein>
<dbReference type="Gene3D" id="2.60.40.150">
    <property type="entry name" value="C2 domain"/>
    <property type="match status" value="1"/>
</dbReference>
<dbReference type="Proteomes" id="UP000323000">
    <property type="component" value="Chromosome 4"/>
</dbReference>
<sequence length="148" mass="16213">MPTGKLEVLLVGCKGLENTDFLAVNMSPYIVLTCRTQEQKSSVASGQGSEPEWNETFVFSVTGDVSDLSLKLMDKDTFSADDFVGEANISLESVFTEGSLPPTVYNVVKDQEYCGEIKVGLTFTPESNRECSAEEENLGGWKESSYIE</sequence>
<proteinExistence type="predicted"/>
<keyword evidence="2" id="KW-0106">Calcium</keyword>
<evidence type="ECO:0000313" key="4">
    <source>
        <dbReference type="EMBL" id="TXG62813.1"/>
    </source>
</evidence>
<gene>
    <name evidence="4" type="ORF">EZV62_009807</name>
</gene>
<dbReference type="OrthoDB" id="419768at2759"/>
<feature type="domain" description="C2" evidence="3">
    <location>
        <begin position="1"/>
        <end position="104"/>
    </location>
</feature>
<organism evidence="4 5">
    <name type="scientific">Acer yangbiense</name>
    <dbReference type="NCBI Taxonomy" id="1000413"/>
    <lineage>
        <taxon>Eukaryota</taxon>
        <taxon>Viridiplantae</taxon>
        <taxon>Streptophyta</taxon>
        <taxon>Embryophyta</taxon>
        <taxon>Tracheophyta</taxon>
        <taxon>Spermatophyta</taxon>
        <taxon>Magnoliopsida</taxon>
        <taxon>eudicotyledons</taxon>
        <taxon>Gunneridae</taxon>
        <taxon>Pentapetalae</taxon>
        <taxon>rosids</taxon>
        <taxon>malvids</taxon>
        <taxon>Sapindales</taxon>
        <taxon>Sapindaceae</taxon>
        <taxon>Hippocastanoideae</taxon>
        <taxon>Acereae</taxon>
        <taxon>Acer</taxon>
    </lineage>
</organism>
<dbReference type="InterPro" id="IPR000008">
    <property type="entry name" value="C2_dom"/>
</dbReference>
<dbReference type="Pfam" id="PF00168">
    <property type="entry name" value="C2"/>
    <property type="match status" value="1"/>
</dbReference>
<evidence type="ECO:0000256" key="2">
    <source>
        <dbReference type="ARBA" id="ARBA00022837"/>
    </source>
</evidence>
<reference evidence="5" key="1">
    <citation type="journal article" date="2019" name="Gigascience">
        <title>De novo genome assembly of the endangered Acer yangbiense, a plant species with extremely small populations endemic to Yunnan Province, China.</title>
        <authorList>
            <person name="Yang J."/>
            <person name="Wariss H.M."/>
            <person name="Tao L."/>
            <person name="Zhang R."/>
            <person name="Yun Q."/>
            <person name="Hollingsworth P."/>
            <person name="Dao Z."/>
            <person name="Luo G."/>
            <person name="Guo H."/>
            <person name="Ma Y."/>
            <person name="Sun W."/>
        </authorList>
    </citation>
    <scope>NUCLEOTIDE SEQUENCE [LARGE SCALE GENOMIC DNA]</scope>
    <source>
        <strain evidence="5">cv. Malutang</strain>
    </source>
</reference>
<dbReference type="AlphaFoldDB" id="A0A5C7HZY5"/>
<accession>A0A5C7HZY5</accession>